<dbReference type="RefSeq" id="WP_130667321.1">
    <property type="nucleotide sequence ID" value="NZ_SIPR01000001.1"/>
</dbReference>
<comment type="function">
    <text evidence="10">IGPS catalyzes the conversion of PRFAR and glutamine to IGP, AICAR and glutamate. The HisH subunit catalyzes the hydrolysis of glutamine to glutamate and ammonia as part of the synthesis of IGP and AICAR. The resulting ammonia molecule is channeled to the active site of HisF.</text>
</comment>
<protein>
    <recommendedName>
        <fullName evidence="10">Imidazole glycerol phosphate synthase subunit HisH</fullName>
        <ecNumber evidence="10">4.3.2.10</ecNumber>
    </recommendedName>
    <alternativeName>
        <fullName evidence="10">IGP synthase glutaminase subunit</fullName>
        <ecNumber evidence="10">3.5.1.2</ecNumber>
    </alternativeName>
    <alternativeName>
        <fullName evidence="10">IGP synthase subunit HisH</fullName>
    </alternativeName>
    <alternativeName>
        <fullName evidence="10">ImGP synthase subunit HisH</fullName>
        <shortName evidence="10">IGPS subunit HisH</shortName>
    </alternativeName>
</protein>
<evidence type="ECO:0000256" key="2">
    <source>
        <dbReference type="ARBA" id="ARBA00011152"/>
    </source>
</evidence>
<dbReference type="InterPro" id="IPR029062">
    <property type="entry name" value="Class_I_gatase-like"/>
</dbReference>
<dbReference type="GO" id="GO:0004359">
    <property type="term" value="F:glutaminase activity"/>
    <property type="evidence" value="ECO:0007669"/>
    <property type="project" value="UniProtKB-EC"/>
</dbReference>
<dbReference type="EC" id="3.5.1.2" evidence="10"/>
<dbReference type="SUPFAM" id="SSF52317">
    <property type="entry name" value="Class I glutamine amidotransferase-like"/>
    <property type="match status" value="1"/>
</dbReference>
<dbReference type="GO" id="GO:0005737">
    <property type="term" value="C:cytoplasm"/>
    <property type="evidence" value="ECO:0007669"/>
    <property type="project" value="UniProtKB-SubCell"/>
</dbReference>
<dbReference type="PROSITE" id="PS51273">
    <property type="entry name" value="GATASE_TYPE_1"/>
    <property type="match status" value="1"/>
</dbReference>
<feature type="active site" description="Nucleophile" evidence="10 11">
    <location>
        <position position="82"/>
    </location>
</feature>
<name>A0ABD7PM98_RHILE</name>
<keyword evidence="5 10" id="KW-0315">Glutamine amidotransferase</keyword>
<comment type="subcellular location">
    <subcellularLocation>
        <location evidence="10">Cytoplasm</location>
    </subcellularLocation>
</comment>
<dbReference type="PANTHER" id="PTHR42701:SF1">
    <property type="entry name" value="IMIDAZOLE GLYCEROL PHOSPHATE SYNTHASE SUBUNIT HISH"/>
    <property type="match status" value="1"/>
</dbReference>
<evidence type="ECO:0000256" key="6">
    <source>
        <dbReference type="ARBA" id="ARBA00023102"/>
    </source>
</evidence>
<feature type="active site" evidence="10 11">
    <location>
        <position position="198"/>
    </location>
</feature>
<dbReference type="Proteomes" id="UP000292036">
    <property type="component" value="Unassembled WGS sequence"/>
</dbReference>
<comment type="subunit">
    <text evidence="2 10">Heterodimer of HisH and HisF.</text>
</comment>
<proteinExistence type="inferred from homology"/>
<organism evidence="13 14">
    <name type="scientific">Rhizobium leguminosarum</name>
    <dbReference type="NCBI Taxonomy" id="384"/>
    <lineage>
        <taxon>Bacteria</taxon>
        <taxon>Pseudomonadati</taxon>
        <taxon>Pseudomonadota</taxon>
        <taxon>Alphaproteobacteria</taxon>
        <taxon>Hyphomicrobiales</taxon>
        <taxon>Rhizobiaceae</taxon>
        <taxon>Rhizobium/Agrobacterium group</taxon>
        <taxon>Rhizobium</taxon>
    </lineage>
</organism>
<evidence type="ECO:0000259" key="12">
    <source>
        <dbReference type="Pfam" id="PF00117"/>
    </source>
</evidence>
<dbReference type="GO" id="GO:0000105">
    <property type="term" value="P:L-histidine biosynthetic process"/>
    <property type="evidence" value="ECO:0007669"/>
    <property type="project" value="UniProtKB-UniRule"/>
</dbReference>
<keyword evidence="7 10" id="KW-0456">Lyase</keyword>
<keyword evidence="3 10" id="KW-0028">Amino-acid biosynthesis</keyword>
<evidence type="ECO:0000313" key="13">
    <source>
        <dbReference type="EMBL" id="TAW28393.1"/>
    </source>
</evidence>
<evidence type="ECO:0000256" key="11">
    <source>
        <dbReference type="PIRSR" id="PIRSR000495-1"/>
    </source>
</evidence>
<dbReference type="InterPro" id="IPR010139">
    <property type="entry name" value="Imidazole-glycPsynth_HisH"/>
</dbReference>
<comment type="catalytic activity">
    <reaction evidence="9 10">
        <text>L-glutamine + H2O = L-glutamate + NH4(+)</text>
        <dbReference type="Rhea" id="RHEA:15889"/>
        <dbReference type="ChEBI" id="CHEBI:15377"/>
        <dbReference type="ChEBI" id="CHEBI:28938"/>
        <dbReference type="ChEBI" id="CHEBI:29985"/>
        <dbReference type="ChEBI" id="CHEBI:58359"/>
        <dbReference type="EC" id="3.5.1.2"/>
    </reaction>
</comment>
<dbReference type="EMBL" id="SIPS01000001">
    <property type="protein sequence ID" value="TAW28393.1"/>
    <property type="molecule type" value="Genomic_DNA"/>
</dbReference>
<dbReference type="PIRSF" id="PIRSF000495">
    <property type="entry name" value="Amidotransf_hisH"/>
    <property type="match status" value="1"/>
</dbReference>
<dbReference type="NCBIfam" id="TIGR01855">
    <property type="entry name" value="IMP_synth_hisH"/>
    <property type="match status" value="1"/>
</dbReference>
<dbReference type="Gene3D" id="3.40.50.880">
    <property type="match status" value="1"/>
</dbReference>
<evidence type="ECO:0000256" key="10">
    <source>
        <dbReference type="HAMAP-Rule" id="MF_00278"/>
    </source>
</evidence>
<comment type="catalytic activity">
    <reaction evidence="8 10">
        <text>5-[(5-phospho-1-deoxy-D-ribulos-1-ylimino)methylamino]-1-(5-phospho-beta-D-ribosyl)imidazole-4-carboxamide + L-glutamine = D-erythro-1-(imidazol-4-yl)glycerol 3-phosphate + 5-amino-1-(5-phospho-beta-D-ribosyl)imidazole-4-carboxamide + L-glutamate + H(+)</text>
        <dbReference type="Rhea" id="RHEA:24793"/>
        <dbReference type="ChEBI" id="CHEBI:15378"/>
        <dbReference type="ChEBI" id="CHEBI:29985"/>
        <dbReference type="ChEBI" id="CHEBI:58278"/>
        <dbReference type="ChEBI" id="CHEBI:58359"/>
        <dbReference type="ChEBI" id="CHEBI:58475"/>
        <dbReference type="ChEBI" id="CHEBI:58525"/>
        <dbReference type="EC" id="4.3.2.10"/>
    </reaction>
</comment>
<accession>A0ABD7PM98</accession>
<comment type="caution">
    <text evidence="13">The sequence shown here is derived from an EMBL/GenBank/DDBJ whole genome shotgun (WGS) entry which is preliminary data.</text>
</comment>
<dbReference type="HAMAP" id="MF_00278">
    <property type="entry name" value="HisH"/>
    <property type="match status" value="1"/>
</dbReference>
<sequence>MNQSVVVVDYGIGNVFSVCNALKQIGAEPQLTREIPTILQAERVILPGVGAFGRAMDALRGFGLDEALGSYVATGRPFLGICIGMQVLMDSSLEFGAHAGLGFIPGTVERIPSVDKDGNPLRVPHISWSKVKPAAGVLPEQWQSTPLSGDEDYQEFYFVHSYHSRPNDASNLLAIVDHGGNDVTAAITKDNIVGVQFHPERSGLAGLNLLGKFMGGP</sequence>
<keyword evidence="6 10" id="KW-0368">Histidine biosynthesis</keyword>
<reference evidence="13 14" key="1">
    <citation type="submission" date="2019-02" db="EMBL/GenBank/DDBJ databases">
        <title>The genomic architecture of introgression among sibling species of bacteria.</title>
        <authorList>
            <person name="Cavassim M.I.A."/>
            <person name="Moeskjaer S."/>
            <person name="Moslemi C."/>
            <person name="Fields B."/>
            <person name="Bachmann A."/>
            <person name="Vilhjalmsson B."/>
            <person name="Schierup M.H."/>
            <person name="Young J.P.W."/>
            <person name="Andersen S.U."/>
        </authorList>
    </citation>
    <scope>NUCLEOTIDE SEQUENCE [LARGE SCALE GENOMIC DNA]</scope>
    <source>
        <strain evidence="13 14">SM151B</strain>
    </source>
</reference>
<dbReference type="GO" id="GO:0000107">
    <property type="term" value="F:imidazoleglycerol-phosphate synthase activity"/>
    <property type="evidence" value="ECO:0007669"/>
    <property type="project" value="UniProtKB-UniRule"/>
</dbReference>
<dbReference type="Pfam" id="PF00117">
    <property type="entry name" value="GATase"/>
    <property type="match status" value="1"/>
</dbReference>
<dbReference type="EC" id="4.3.2.10" evidence="10"/>
<dbReference type="GO" id="GO:0016829">
    <property type="term" value="F:lyase activity"/>
    <property type="evidence" value="ECO:0007669"/>
    <property type="project" value="UniProtKB-KW"/>
</dbReference>
<dbReference type="InterPro" id="IPR017926">
    <property type="entry name" value="GATASE"/>
</dbReference>
<evidence type="ECO:0000256" key="4">
    <source>
        <dbReference type="ARBA" id="ARBA00022801"/>
    </source>
</evidence>
<evidence type="ECO:0000256" key="9">
    <source>
        <dbReference type="ARBA" id="ARBA00049534"/>
    </source>
</evidence>
<keyword evidence="4 10" id="KW-0378">Hydrolase</keyword>
<feature type="active site" evidence="10 11">
    <location>
        <position position="200"/>
    </location>
</feature>
<evidence type="ECO:0000256" key="1">
    <source>
        <dbReference type="ARBA" id="ARBA00005091"/>
    </source>
</evidence>
<evidence type="ECO:0000313" key="14">
    <source>
        <dbReference type="Proteomes" id="UP000292036"/>
    </source>
</evidence>
<dbReference type="PANTHER" id="PTHR42701">
    <property type="entry name" value="IMIDAZOLE GLYCEROL PHOSPHATE SYNTHASE SUBUNIT HISH"/>
    <property type="match status" value="1"/>
</dbReference>
<dbReference type="AlphaFoldDB" id="A0ABD7PM98"/>
<evidence type="ECO:0000256" key="3">
    <source>
        <dbReference type="ARBA" id="ARBA00022605"/>
    </source>
</evidence>
<feature type="domain" description="Glutamine amidotransferase" evidence="12">
    <location>
        <begin position="6"/>
        <end position="202"/>
    </location>
</feature>
<keyword evidence="10" id="KW-0963">Cytoplasm</keyword>
<gene>
    <name evidence="10 13" type="primary">hisH</name>
    <name evidence="13" type="ORF">ELI19_02190</name>
</gene>
<evidence type="ECO:0000256" key="7">
    <source>
        <dbReference type="ARBA" id="ARBA00023239"/>
    </source>
</evidence>
<evidence type="ECO:0000256" key="5">
    <source>
        <dbReference type="ARBA" id="ARBA00022962"/>
    </source>
</evidence>
<comment type="pathway">
    <text evidence="1 10">Amino-acid biosynthesis; L-histidine biosynthesis; L-histidine from 5-phospho-alpha-D-ribose 1-diphosphate: step 5/9.</text>
</comment>
<evidence type="ECO:0000256" key="8">
    <source>
        <dbReference type="ARBA" id="ARBA00047838"/>
    </source>
</evidence>
<dbReference type="CDD" id="cd01748">
    <property type="entry name" value="GATase1_IGP_Synthase"/>
    <property type="match status" value="1"/>
</dbReference>